<dbReference type="Pfam" id="PF02021">
    <property type="entry name" value="UPF0102"/>
    <property type="match status" value="1"/>
</dbReference>
<dbReference type="Proteomes" id="UP000742786">
    <property type="component" value="Unassembled WGS sequence"/>
</dbReference>
<keyword evidence="4" id="KW-1185">Reference proteome</keyword>
<dbReference type="NCBIfam" id="TIGR00252">
    <property type="entry name" value="YraN family protein"/>
    <property type="match status" value="1"/>
</dbReference>
<proteinExistence type="inferred from homology"/>
<dbReference type="SUPFAM" id="SSF52980">
    <property type="entry name" value="Restriction endonuclease-like"/>
    <property type="match status" value="1"/>
</dbReference>
<gene>
    <name evidence="3" type="ORF">GTOL_11985</name>
</gene>
<dbReference type="NCBIfam" id="NF009150">
    <property type="entry name" value="PRK12497.1-3"/>
    <property type="match status" value="1"/>
</dbReference>
<dbReference type="CDD" id="cd20736">
    <property type="entry name" value="PoNe_Nuclease"/>
    <property type="match status" value="1"/>
</dbReference>
<dbReference type="Gene3D" id="3.40.1350.10">
    <property type="match status" value="1"/>
</dbReference>
<comment type="caution">
    <text evidence="3">The sequence shown here is derived from an EMBL/GenBank/DDBJ whole genome shotgun (WGS) entry which is preliminary data.</text>
</comment>
<dbReference type="PANTHER" id="PTHR34039">
    <property type="entry name" value="UPF0102 PROTEIN YRAN"/>
    <property type="match status" value="1"/>
</dbReference>
<accession>A0A916J532</accession>
<dbReference type="AlphaFoldDB" id="A0A916J532"/>
<dbReference type="NCBIfam" id="NF009154">
    <property type="entry name" value="PRK12497.3-3"/>
    <property type="match status" value="1"/>
</dbReference>
<name>A0A916J532_9PROT</name>
<dbReference type="InterPro" id="IPR011335">
    <property type="entry name" value="Restrct_endonuc-II-like"/>
</dbReference>
<evidence type="ECO:0000256" key="2">
    <source>
        <dbReference type="HAMAP-Rule" id="MF_00048"/>
    </source>
</evidence>
<dbReference type="GO" id="GO:0003676">
    <property type="term" value="F:nucleic acid binding"/>
    <property type="evidence" value="ECO:0007669"/>
    <property type="project" value="InterPro"/>
</dbReference>
<evidence type="ECO:0000313" key="4">
    <source>
        <dbReference type="Proteomes" id="UP000742786"/>
    </source>
</evidence>
<dbReference type="PANTHER" id="PTHR34039:SF1">
    <property type="entry name" value="UPF0102 PROTEIN YRAN"/>
    <property type="match status" value="1"/>
</dbReference>
<protein>
    <recommendedName>
        <fullName evidence="2">UPF0102 protein GTOL_11985</fullName>
    </recommendedName>
</protein>
<dbReference type="InterPro" id="IPR011856">
    <property type="entry name" value="tRNA_endonuc-like_dom_sf"/>
</dbReference>
<evidence type="ECO:0000313" key="3">
    <source>
        <dbReference type="EMBL" id="CAG4884102.1"/>
    </source>
</evidence>
<reference evidence="3" key="1">
    <citation type="submission" date="2021-04" db="EMBL/GenBank/DDBJ databases">
        <authorList>
            <person name="Hornung B."/>
        </authorList>
    </citation>
    <scope>NUCLEOTIDE SEQUENCE</scope>
    <source>
        <strain evidence="3">G5G6</strain>
    </source>
</reference>
<comment type="similarity">
    <text evidence="1 2">Belongs to the UPF0102 family.</text>
</comment>
<dbReference type="EMBL" id="CAJQUM010000001">
    <property type="protein sequence ID" value="CAG4884102.1"/>
    <property type="molecule type" value="Genomic_DNA"/>
</dbReference>
<organism evidence="3 4">
    <name type="scientific">Georgfuchsia toluolica</name>
    <dbReference type="NCBI Taxonomy" id="424218"/>
    <lineage>
        <taxon>Bacteria</taxon>
        <taxon>Pseudomonadati</taxon>
        <taxon>Pseudomonadota</taxon>
        <taxon>Betaproteobacteria</taxon>
        <taxon>Nitrosomonadales</taxon>
        <taxon>Sterolibacteriaceae</taxon>
        <taxon>Georgfuchsia</taxon>
    </lineage>
</organism>
<dbReference type="HAMAP" id="MF_00048">
    <property type="entry name" value="UPF0102"/>
    <property type="match status" value="1"/>
</dbReference>
<evidence type="ECO:0000256" key="1">
    <source>
        <dbReference type="ARBA" id="ARBA00006738"/>
    </source>
</evidence>
<dbReference type="InterPro" id="IPR003509">
    <property type="entry name" value="UPF0102_YraN-like"/>
</dbReference>
<sequence length="132" mass="14673">MDRIVRPAALLRKRAAASGQAAEDVAAGFLAHRGLKVVERNFRVRGGEIDLICTDGRTLVFVEVRLRGSDKFGGAAASITPRKQQRIVLAARHWLSRHGNAFVDRDCRFDCVVMDAPDEARIEWIENAFLAD</sequence>